<dbReference type="InterPro" id="IPR003439">
    <property type="entry name" value="ABC_transporter-like_ATP-bd"/>
</dbReference>
<sequence length="225" mass="25363">MWCDLDIRKRWQWAGRVFELDVQWQTAHRRVLLMGSSGIGKTMVLRAIAGLLAPDAGRIAIDGQVYFDPALGVNLPIRQRKAGYLFQDLALFPHLSVLDNVLFGLRPGLWWRPTRAHRELALQWLDRLQVAHLARHRPHMLSGGQQQRVALARLAVLQPRVLLLDEPLSALDTPLRQHLRTEILALASGLNVPLLMISHDAQDEAAFDAQVVRLATLNGKTRVQA</sequence>
<dbReference type="PROSITE" id="PS00211">
    <property type="entry name" value="ABC_TRANSPORTER_1"/>
    <property type="match status" value="1"/>
</dbReference>
<dbReference type="PROSITE" id="PS50893">
    <property type="entry name" value="ABC_TRANSPORTER_2"/>
    <property type="match status" value="1"/>
</dbReference>
<dbReference type="Proteomes" id="UP000196138">
    <property type="component" value="Chromosome"/>
</dbReference>
<dbReference type="SUPFAM" id="SSF52540">
    <property type="entry name" value="P-loop containing nucleoside triphosphate hydrolases"/>
    <property type="match status" value="1"/>
</dbReference>
<dbReference type="OrthoDB" id="5298774at2"/>
<feature type="domain" description="ABC transporter" evidence="5">
    <location>
        <begin position="2"/>
        <end position="225"/>
    </location>
</feature>
<dbReference type="Gene3D" id="3.40.50.300">
    <property type="entry name" value="P-loop containing nucleotide triphosphate hydrolases"/>
    <property type="match status" value="1"/>
</dbReference>
<keyword evidence="4" id="KW-0067">ATP-binding</keyword>
<evidence type="ECO:0000256" key="2">
    <source>
        <dbReference type="ARBA" id="ARBA00022475"/>
    </source>
</evidence>
<organism evidence="6 7">
    <name type="scientific">Comamonas serinivorans</name>
    <dbReference type="NCBI Taxonomy" id="1082851"/>
    <lineage>
        <taxon>Bacteria</taxon>
        <taxon>Pseudomonadati</taxon>
        <taxon>Pseudomonadota</taxon>
        <taxon>Betaproteobacteria</taxon>
        <taxon>Burkholderiales</taxon>
        <taxon>Comamonadaceae</taxon>
        <taxon>Comamonas</taxon>
    </lineage>
</organism>
<dbReference type="PANTHER" id="PTHR42781:SF4">
    <property type="entry name" value="SPERMIDINE_PUTRESCINE IMPORT ATP-BINDING PROTEIN POTA"/>
    <property type="match status" value="1"/>
</dbReference>
<proteinExistence type="predicted"/>
<evidence type="ECO:0000313" key="7">
    <source>
        <dbReference type="Proteomes" id="UP000196138"/>
    </source>
</evidence>
<keyword evidence="2" id="KW-0472">Membrane</keyword>
<dbReference type="EMBL" id="CP021455">
    <property type="protein sequence ID" value="ARU06595.1"/>
    <property type="molecule type" value="Genomic_DNA"/>
</dbReference>
<accession>A0A1Y0ESD9</accession>
<keyword evidence="1" id="KW-0813">Transport</keyword>
<reference evidence="6 7" key="1">
    <citation type="submission" date="2017-05" db="EMBL/GenBank/DDBJ databases">
        <authorList>
            <person name="Song R."/>
            <person name="Chenine A.L."/>
            <person name="Ruprecht R.M."/>
        </authorList>
    </citation>
    <scope>NUCLEOTIDE SEQUENCE [LARGE SCALE GENOMIC DNA]</scope>
    <source>
        <strain evidence="6 7">DSM 26136</strain>
    </source>
</reference>
<dbReference type="InterPro" id="IPR050093">
    <property type="entry name" value="ABC_SmlMolc_Importer"/>
</dbReference>
<protein>
    <recommendedName>
        <fullName evidence="5">ABC transporter domain-containing protein</fullName>
    </recommendedName>
</protein>
<evidence type="ECO:0000259" key="5">
    <source>
        <dbReference type="PROSITE" id="PS50893"/>
    </source>
</evidence>
<evidence type="ECO:0000256" key="4">
    <source>
        <dbReference type="ARBA" id="ARBA00022840"/>
    </source>
</evidence>
<keyword evidence="3" id="KW-0547">Nucleotide-binding</keyword>
<keyword evidence="2" id="KW-1003">Cell membrane</keyword>
<name>A0A1Y0ESD9_9BURK</name>
<evidence type="ECO:0000256" key="1">
    <source>
        <dbReference type="ARBA" id="ARBA00022448"/>
    </source>
</evidence>
<dbReference type="KEGG" id="cser:CCO03_02460"/>
<dbReference type="InterPro" id="IPR003593">
    <property type="entry name" value="AAA+_ATPase"/>
</dbReference>
<dbReference type="Pfam" id="PF00005">
    <property type="entry name" value="ABC_tran"/>
    <property type="match status" value="1"/>
</dbReference>
<keyword evidence="7" id="KW-1185">Reference proteome</keyword>
<dbReference type="SMART" id="SM00382">
    <property type="entry name" value="AAA"/>
    <property type="match status" value="1"/>
</dbReference>
<dbReference type="PANTHER" id="PTHR42781">
    <property type="entry name" value="SPERMIDINE/PUTRESCINE IMPORT ATP-BINDING PROTEIN POTA"/>
    <property type="match status" value="1"/>
</dbReference>
<evidence type="ECO:0000256" key="3">
    <source>
        <dbReference type="ARBA" id="ARBA00022741"/>
    </source>
</evidence>
<dbReference type="GO" id="GO:0016887">
    <property type="term" value="F:ATP hydrolysis activity"/>
    <property type="evidence" value="ECO:0007669"/>
    <property type="project" value="InterPro"/>
</dbReference>
<dbReference type="InterPro" id="IPR027417">
    <property type="entry name" value="P-loop_NTPase"/>
</dbReference>
<dbReference type="AlphaFoldDB" id="A0A1Y0ESD9"/>
<evidence type="ECO:0000313" key="6">
    <source>
        <dbReference type="EMBL" id="ARU06595.1"/>
    </source>
</evidence>
<dbReference type="GO" id="GO:0005524">
    <property type="term" value="F:ATP binding"/>
    <property type="evidence" value="ECO:0007669"/>
    <property type="project" value="UniProtKB-KW"/>
</dbReference>
<gene>
    <name evidence="6" type="ORF">CCO03_02460</name>
</gene>
<dbReference type="InterPro" id="IPR017871">
    <property type="entry name" value="ABC_transporter-like_CS"/>
</dbReference>